<organism evidence="4 5">
    <name type="scientific">Atopobium deltae</name>
    <dbReference type="NCBI Taxonomy" id="1393034"/>
    <lineage>
        <taxon>Bacteria</taxon>
        <taxon>Bacillati</taxon>
        <taxon>Actinomycetota</taxon>
        <taxon>Coriobacteriia</taxon>
        <taxon>Coriobacteriales</taxon>
        <taxon>Atopobiaceae</taxon>
        <taxon>Atopobium</taxon>
    </lineage>
</organism>
<proteinExistence type="predicted"/>
<feature type="domain" description="Cytoskeleton protein RodZ-like C-terminal" evidence="3">
    <location>
        <begin position="191"/>
        <end position="249"/>
    </location>
</feature>
<feature type="transmembrane region" description="Helical" evidence="2">
    <location>
        <begin position="101"/>
        <end position="121"/>
    </location>
</feature>
<feature type="compositionally biased region" description="Low complexity" evidence="1">
    <location>
        <begin position="261"/>
        <end position="304"/>
    </location>
</feature>
<dbReference type="Pfam" id="PF13464">
    <property type="entry name" value="RodZ_C"/>
    <property type="match status" value="1"/>
</dbReference>
<feature type="region of interest" description="Disordered" evidence="1">
    <location>
        <begin position="244"/>
        <end position="330"/>
    </location>
</feature>
<gene>
    <name evidence="4" type="ORF">HMPREF3192_01047</name>
</gene>
<dbReference type="EMBL" id="LSCR01000029">
    <property type="protein sequence ID" value="KXB33818.1"/>
    <property type="molecule type" value="Genomic_DNA"/>
</dbReference>
<evidence type="ECO:0000313" key="4">
    <source>
        <dbReference type="EMBL" id="KXB33818.1"/>
    </source>
</evidence>
<reference evidence="5" key="1">
    <citation type="submission" date="2016-01" db="EMBL/GenBank/DDBJ databases">
        <authorList>
            <person name="Mitreva M."/>
            <person name="Pepin K.H."/>
            <person name="Mihindukulasuriya K.A."/>
            <person name="Fulton R."/>
            <person name="Fronick C."/>
            <person name="O'Laughlin M."/>
            <person name="Miner T."/>
            <person name="Herter B."/>
            <person name="Rosa B.A."/>
            <person name="Cordes M."/>
            <person name="Tomlinson C."/>
            <person name="Wollam A."/>
            <person name="Palsikar V.B."/>
            <person name="Mardis E.R."/>
            <person name="Wilson R.K."/>
        </authorList>
    </citation>
    <scope>NUCLEOTIDE SEQUENCE [LARGE SCALE GENOMIC DNA]</scope>
    <source>
        <strain evidence="5">DNF00019</strain>
    </source>
</reference>
<feature type="region of interest" description="Disordered" evidence="1">
    <location>
        <begin position="55"/>
        <end position="83"/>
    </location>
</feature>
<keyword evidence="2" id="KW-1133">Transmembrane helix</keyword>
<accession>A0A133XSB7</accession>
<sequence length="330" mass="35037">MQGNDQNIDDFSSNDIVQRGVSGQDYVDDLRIDNNASRYESASTRQGRQSFRNIASTKRPSVRRNNELGRQQLRARRAPQAPRKPGIAGFIQYIFADQRRLIFAIGVLVTVVLIAVLIFAVRSCAKKVTSDQKVVPIATADAGATKKNSSSESSSSAAGASTSSDTSSSSATPAAPTETTVKVKVDDGAVTWVEIENDGKSEVAQTITGPWEKTYTVTKSITIQVGNTSVVHVTKNGENVRFEERSSGVGTLTIAGTAPADQGNSTGQTQDQQGGRQGAQGNQTQQSQQGQGNNNGQNQAQDGSSEQSGGEKQKPGSKKGKKAKTQNTNQ</sequence>
<evidence type="ECO:0000256" key="1">
    <source>
        <dbReference type="SAM" id="MobiDB-lite"/>
    </source>
</evidence>
<feature type="compositionally biased region" description="Low complexity" evidence="1">
    <location>
        <begin position="150"/>
        <end position="179"/>
    </location>
</feature>
<feature type="compositionally biased region" description="Basic residues" evidence="1">
    <location>
        <begin position="315"/>
        <end position="324"/>
    </location>
</feature>
<name>A0A133XSB7_9ACTN</name>
<comment type="caution">
    <text evidence="4">The sequence shown here is derived from an EMBL/GenBank/DDBJ whole genome shotgun (WGS) entry which is preliminary data.</text>
</comment>
<dbReference type="AlphaFoldDB" id="A0A133XSB7"/>
<dbReference type="Proteomes" id="UP000070675">
    <property type="component" value="Unassembled WGS sequence"/>
</dbReference>
<keyword evidence="5" id="KW-1185">Reference proteome</keyword>
<evidence type="ECO:0000256" key="2">
    <source>
        <dbReference type="SAM" id="Phobius"/>
    </source>
</evidence>
<evidence type="ECO:0000259" key="3">
    <source>
        <dbReference type="Pfam" id="PF13464"/>
    </source>
</evidence>
<dbReference type="InterPro" id="IPR025194">
    <property type="entry name" value="RodZ-like_C"/>
</dbReference>
<evidence type="ECO:0000313" key="5">
    <source>
        <dbReference type="Proteomes" id="UP000070675"/>
    </source>
</evidence>
<feature type="region of interest" description="Disordered" evidence="1">
    <location>
        <begin position="142"/>
        <end position="179"/>
    </location>
</feature>
<keyword evidence="2" id="KW-0472">Membrane</keyword>
<protein>
    <submittedName>
        <fullName evidence="4">Sodium pump decarboxylase, gamma subunit</fullName>
    </submittedName>
</protein>
<dbReference type="STRING" id="1393034.HMPREF3192_01047"/>
<keyword evidence="2" id="KW-0812">Transmembrane</keyword>
<dbReference type="PATRIC" id="fig|1393034.3.peg.1012"/>